<comment type="pathway">
    <text evidence="1">Protein modification; protein ubiquitination.</text>
</comment>
<accession>A0A9D3MPD0</accession>
<proteinExistence type="predicted"/>
<dbReference type="PANTHER" id="PTHR45632:SF4">
    <property type="entry name" value="KELCH-LIKE PROTEIN 36"/>
    <property type="match status" value="1"/>
</dbReference>
<evidence type="ECO:0000313" key="6">
    <source>
        <dbReference type="EMBL" id="KAG5851571.1"/>
    </source>
</evidence>
<dbReference type="GO" id="GO:0097602">
    <property type="term" value="F:cullin family protein binding"/>
    <property type="evidence" value="ECO:0007669"/>
    <property type="project" value="TreeGrafter"/>
</dbReference>
<evidence type="ECO:0000313" key="7">
    <source>
        <dbReference type="Proteomes" id="UP001044222"/>
    </source>
</evidence>
<comment type="caution">
    <text evidence="6">The sequence shown here is derived from an EMBL/GenBank/DDBJ whole genome shotgun (WGS) entry which is preliminary data.</text>
</comment>
<dbReference type="InterPro" id="IPR015915">
    <property type="entry name" value="Kelch-typ_b-propeller"/>
</dbReference>
<dbReference type="Proteomes" id="UP001044222">
    <property type="component" value="Unassembled WGS sequence"/>
</dbReference>
<feature type="domain" description="Attractin/MKLN-like beta-propeller" evidence="5">
    <location>
        <begin position="16"/>
        <end position="140"/>
    </location>
</feature>
<dbReference type="EMBL" id="JAFIRN010000003">
    <property type="protein sequence ID" value="KAG5851571.1"/>
    <property type="molecule type" value="Genomic_DNA"/>
</dbReference>
<evidence type="ECO:0000256" key="2">
    <source>
        <dbReference type="ARBA" id="ARBA00022441"/>
    </source>
</evidence>
<gene>
    <name evidence="6" type="ORF">ANANG_G00053080</name>
</gene>
<evidence type="ECO:0000256" key="3">
    <source>
        <dbReference type="ARBA" id="ARBA00022737"/>
    </source>
</evidence>
<sequence>MQWGRGEGGLLFSAERYSPAQDTWTHIRALPRPLSSHAGAVYQDQLYICGGSSGEVFSDALFRYSPDRDEWTSLAPLHHARGFHSMTAVGDKIYVIGHSQHGAAAVGHTIYVLGGFSWTAEGFLSTVHLYDTGTDTWDTGPALPRPLVGLSSATLTIPQGLCRTHDDDVTTEPGE</sequence>
<dbReference type="AlphaFoldDB" id="A0A9D3MPD0"/>
<dbReference type="PANTHER" id="PTHR45632">
    <property type="entry name" value="LD33804P"/>
    <property type="match status" value="1"/>
</dbReference>
<keyword evidence="7" id="KW-1185">Reference proteome</keyword>
<protein>
    <recommendedName>
        <fullName evidence="5">Attractin/MKLN-like beta-propeller domain-containing protein</fullName>
    </recommendedName>
</protein>
<evidence type="ECO:0000256" key="1">
    <source>
        <dbReference type="ARBA" id="ARBA00004906"/>
    </source>
</evidence>
<evidence type="ECO:0000259" key="5">
    <source>
        <dbReference type="Pfam" id="PF24981"/>
    </source>
</evidence>
<dbReference type="SUPFAM" id="SSF117281">
    <property type="entry name" value="Kelch motif"/>
    <property type="match status" value="1"/>
</dbReference>
<organism evidence="6 7">
    <name type="scientific">Anguilla anguilla</name>
    <name type="common">European freshwater eel</name>
    <name type="synonym">Muraena anguilla</name>
    <dbReference type="NCBI Taxonomy" id="7936"/>
    <lineage>
        <taxon>Eukaryota</taxon>
        <taxon>Metazoa</taxon>
        <taxon>Chordata</taxon>
        <taxon>Craniata</taxon>
        <taxon>Vertebrata</taxon>
        <taxon>Euteleostomi</taxon>
        <taxon>Actinopterygii</taxon>
        <taxon>Neopterygii</taxon>
        <taxon>Teleostei</taxon>
        <taxon>Anguilliformes</taxon>
        <taxon>Anguillidae</taxon>
        <taxon>Anguilla</taxon>
    </lineage>
</organism>
<dbReference type="Gene3D" id="2.120.10.80">
    <property type="entry name" value="Kelch-type beta propeller"/>
    <property type="match status" value="2"/>
</dbReference>
<keyword evidence="4" id="KW-0833">Ubl conjugation pathway</keyword>
<dbReference type="InterPro" id="IPR056737">
    <property type="entry name" value="Beta-prop_ATRN-MKLN-like"/>
</dbReference>
<keyword evidence="3" id="KW-0677">Repeat</keyword>
<evidence type="ECO:0000256" key="4">
    <source>
        <dbReference type="ARBA" id="ARBA00022786"/>
    </source>
</evidence>
<dbReference type="Pfam" id="PF24981">
    <property type="entry name" value="Beta-prop_ATRN-LZTR1"/>
    <property type="match status" value="1"/>
</dbReference>
<dbReference type="InterPro" id="IPR006652">
    <property type="entry name" value="Kelch_1"/>
</dbReference>
<name>A0A9D3MPD0_ANGAN</name>
<dbReference type="SMART" id="SM00612">
    <property type="entry name" value="Kelch"/>
    <property type="match status" value="3"/>
</dbReference>
<reference evidence="6" key="1">
    <citation type="submission" date="2021-01" db="EMBL/GenBank/DDBJ databases">
        <title>A chromosome-scale assembly of European eel, Anguilla anguilla.</title>
        <authorList>
            <person name="Henkel C."/>
            <person name="Jong-Raadsen S.A."/>
            <person name="Dufour S."/>
            <person name="Weltzien F.-A."/>
            <person name="Palstra A.P."/>
            <person name="Pelster B."/>
            <person name="Spaink H.P."/>
            <person name="Van Den Thillart G.E."/>
            <person name="Jansen H."/>
            <person name="Zahm M."/>
            <person name="Klopp C."/>
            <person name="Cedric C."/>
            <person name="Louis A."/>
            <person name="Berthelot C."/>
            <person name="Parey E."/>
            <person name="Roest Crollius H."/>
            <person name="Montfort J."/>
            <person name="Robinson-Rechavi M."/>
            <person name="Bucao C."/>
            <person name="Bouchez O."/>
            <person name="Gislard M."/>
            <person name="Lluch J."/>
            <person name="Milhes M."/>
            <person name="Lampietro C."/>
            <person name="Lopez Roques C."/>
            <person name="Donnadieu C."/>
            <person name="Braasch I."/>
            <person name="Desvignes T."/>
            <person name="Postlethwait J."/>
            <person name="Bobe J."/>
            <person name="Guiguen Y."/>
            <person name="Dirks R."/>
        </authorList>
    </citation>
    <scope>NUCLEOTIDE SEQUENCE</scope>
    <source>
        <strain evidence="6">Tag_6206</strain>
        <tissue evidence="6">Liver</tissue>
    </source>
</reference>
<keyword evidence="2" id="KW-0880">Kelch repeat</keyword>